<dbReference type="Pfam" id="PF00501">
    <property type="entry name" value="AMP-binding"/>
    <property type="match status" value="1"/>
</dbReference>
<dbReference type="EMBL" id="JAHBAY010000007">
    <property type="protein sequence ID" value="MBT0770871.1"/>
    <property type="molecule type" value="Genomic_DNA"/>
</dbReference>
<proteinExistence type="predicted"/>
<dbReference type="InterPro" id="IPR009081">
    <property type="entry name" value="PP-bd_ACP"/>
</dbReference>
<dbReference type="SUPFAM" id="SSF56801">
    <property type="entry name" value="Acetyl-CoA synthetase-like"/>
    <property type="match status" value="1"/>
</dbReference>
<dbReference type="PANTHER" id="PTHR45527:SF1">
    <property type="entry name" value="FATTY ACID SYNTHASE"/>
    <property type="match status" value="1"/>
</dbReference>
<keyword evidence="7" id="KW-1185">Reference proteome</keyword>
<dbReference type="Gene3D" id="3.40.50.12780">
    <property type="entry name" value="N-terminal domain of ligase-like"/>
    <property type="match status" value="1"/>
</dbReference>
<evidence type="ECO:0000256" key="2">
    <source>
        <dbReference type="ARBA" id="ARBA00022450"/>
    </source>
</evidence>
<dbReference type="Gene3D" id="3.30.300.30">
    <property type="match status" value="1"/>
</dbReference>
<dbReference type="Gene3D" id="3.40.50.1820">
    <property type="entry name" value="alpha/beta hydrolase"/>
    <property type="match status" value="1"/>
</dbReference>
<dbReference type="SMART" id="SM00823">
    <property type="entry name" value="PKS_PP"/>
    <property type="match status" value="1"/>
</dbReference>
<dbReference type="PROSITE" id="PS50075">
    <property type="entry name" value="CARRIER"/>
    <property type="match status" value="1"/>
</dbReference>
<accession>A0ABS5TIH2</accession>
<dbReference type="InterPro" id="IPR042099">
    <property type="entry name" value="ANL_N_sf"/>
</dbReference>
<dbReference type="InterPro" id="IPR020806">
    <property type="entry name" value="PKS_PP-bd"/>
</dbReference>
<dbReference type="RefSeq" id="WP_214157162.1">
    <property type="nucleotide sequence ID" value="NZ_JAHBAY010000007.1"/>
</dbReference>
<evidence type="ECO:0000256" key="4">
    <source>
        <dbReference type="SAM" id="MobiDB-lite"/>
    </source>
</evidence>
<protein>
    <submittedName>
        <fullName evidence="6">Alpha/beta fold hydrolase</fullName>
    </submittedName>
</protein>
<feature type="domain" description="Carrier" evidence="5">
    <location>
        <begin position="535"/>
        <end position="613"/>
    </location>
</feature>
<evidence type="ECO:0000256" key="3">
    <source>
        <dbReference type="ARBA" id="ARBA00022553"/>
    </source>
</evidence>
<dbReference type="PANTHER" id="PTHR45527">
    <property type="entry name" value="NONRIBOSOMAL PEPTIDE SYNTHETASE"/>
    <property type="match status" value="1"/>
</dbReference>
<dbReference type="Gene3D" id="1.10.1200.10">
    <property type="entry name" value="ACP-like"/>
    <property type="match status" value="1"/>
</dbReference>
<dbReference type="InterPro" id="IPR001031">
    <property type="entry name" value="Thioesterase"/>
</dbReference>
<evidence type="ECO:0000313" key="7">
    <source>
        <dbReference type="Proteomes" id="UP001197247"/>
    </source>
</evidence>
<dbReference type="InterPro" id="IPR036736">
    <property type="entry name" value="ACP-like_sf"/>
</dbReference>
<organism evidence="6 7">
    <name type="scientific">Kineosporia corallincola</name>
    <dbReference type="NCBI Taxonomy" id="2835133"/>
    <lineage>
        <taxon>Bacteria</taxon>
        <taxon>Bacillati</taxon>
        <taxon>Actinomycetota</taxon>
        <taxon>Actinomycetes</taxon>
        <taxon>Kineosporiales</taxon>
        <taxon>Kineosporiaceae</taxon>
        <taxon>Kineosporia</taxon>
    </lineage>
</organism>
<dbReference type="Pfam" id="PF00975">
    <property type="entry name" value="Thioesterase"/>
    <property type="match status" value="1"/>
</dbReference>
<dbReference type="SUPFAM" id="SSF53474">
    <property type="entry name" value="alpha/beta-Hydrolases"/>
    <property type="match status" value="1"/>
</dbReference>
<evidence type="ECO:0000256" key="1">
    <source>
        <dbReference type="ARBA" id="ARBA00001957"/>
    </source>
</evidence>
<sequence length="880" mass="94804">MTAQTVHTQRHVVPLSYRDVEAGSVARLRHVITTQPEALAVHDDELRLTYGDLGRRIAAVRRQVRIAVAGSPDAQPVALLYSHGAAAVAALWGVVTSGRPILVLDPRTPAARLRSFVDRVDVRVCLTDEANAEKAAELVGQVLLDTSGRNPGSEADLDDLWATGPAPGDAAAYAFTSGSTGRPKVVVNDHRMLVRDAWGNSQSTGCYGADDVVAHTLPMGFHAGLMATCAGILAGTTMAMYDIRTRGIDGLPAWIERNGVTIVQASPAILRNLVGIAPDPALLGRLTSVTIAGEAAYGPDIEAARALLPGTCVLRNRYGSSETGILTEYRVDHTHPELTGLLPVGQPIPDVLLTIVDEAGNPVPPGGSGTVTLTARNFAVGYLGDPEATAKAFSRQHEDGARTYRSSDVGTVNEDGALRLLGRRDHSVKIRGYLVEPGEVDAALSALDGVIESLTIGAERDGEGSGKRLVSYLVSDADRPSAASVRQQLAGVLPSHMVPESIVFLEALPRTDRGKLDRAGLPEPPVVTAGSGTKEDLSEWQEVVRALWCSVLALPEISLEDDFFELGGDSLAAESLMSRMASELGVQTEAAQTTVLVQAPTLGEFAERVTRRVDASNQTLIPLRATGSRPPLFLFTGGGGLGVTLVPLVRHLPDDQPVFALQAYGLEARGIPDWSVEASARRHIKTLRQIQPVGPYFIGGHSFGGVLAMEVAHQLRDAGQEVGLLVVLDSFPPDRRSHQNDGGTPIQKLKTALGVATTGLRGTPGDDQYWRFWRQSNYLHMLYKGKPYDGEALVIVAAESEEREERRAWAPYLTGTWRLTHVPGDHMSILRDPFARKTSEVILEQLLPAQEREPDGTAPRRREQNRPRLLRRSKSWPDQY</sequence>
<feature type="region of interest" description="Disordered" evidence="4">
    <location>
        <begin position="848"/>
        <end position="880"/>
    </location>
</feature>
<keyword evidence="3" id="KW-0597">Phosphoprotein</keyword>
<dbReference type="Proteomes" id="UP001197247">
    <property type="component" value="Unassembled WGS sequence"/>
</dbReference>
<gene>
    <name evidence="6" type="ORF">KIH74_18165</name>
</gene>
<dbReference type="InterPro" id="IPR020845">
    <property type="entry name" value="AMP-binding_CS"/>
</dbReference>
<reference evidence="6 7" key="1">
    <citation type="submission" date="2021-05" db="EMBL/GenBank/DDBJ databases">
        <title>Kineosporia and Streptomyces sp. nov. two new marine actinobacteria isolated from Coral.</title>
        <authorList>
            <person name="Buangrab K."/>
            <person name="Sutthacheep M."/>
            <person name="Yeemin T."/>
            <person name="Harunari E."/>
            <person name="Igarashi Y."/>
            <person name="Kanchanasin P."/>
            <person name="Tanasupawat S."/>
            <person name="Phongsopitanun W."/>
        </authorList>
    </citation>
    <scope>NUCLEOTIDE SEQUENCE [LARGE SCALE GENOMIC DNA]</scope>
    <source>
        <strain evidence="6 7">J2-2</strain>
    </source>
</reference>
<keyword evidence="2" id="KW-0596">Phosphopantetheine</keyword>
<dbReference type="SUPFAM" id="SSF47336">
    <property type="entry name" value="ACP-like"/>
    <property type="match status" value="1"/>
</dbReference>
<dbReference type="PROSITE" id="PS00455">
    <property type="entry name" value="AMP_BINDING"/>
    <property type="match status" value="1"/>
</dbReference>
<name>A0ABS5TIH2_9ACTN</name>
<dbReference type="InterPro" id="IPR000873">
    <property type="entry name" value="AMP-dep_synth/lig_dom"/>
</dbReference>
<dbReference type="InterPro" id="IPR029058">
    <property type="entry name" value="AB_hydrolase_fold"/>
</dbReference>
<feature type="compositionally biased region" description="Basic and acidic residues" evidence="4">
    <location>
        <begin position="850"/>
        <end position="866"/>
    </location>
</feature>
<dbReference type="GO" id="GO:0016787">
    <property type="term" value="F:hydrolase activity"/>
    <property type="evidence" value="ECO:0007669"/>
    <property type="project" value="UniProtKB-KW"/>
</dbReference>
<dbReference type="Pfam" id="PF13193">
    <property type="entry name" value="AMP-binding_C"/>
    <property type="match status" value="1"/>
</dbReference>
<comment type="caution">
    <text evidence="6">The sequence shown here is derived from an EMBL/GenBank/DDBJ whole genome shotgun (WGS) entry which is preliminary data.</text>
</comment>
<keyword evidence="6" id="KW-0378">Hydrolase</keyword>
<evidence type="ECO:0000313" key="6">
    <source>
        <dbReference type="EMBL" id="MBT0770871.1"/>
    </source>
</evidence>
<evidence type="ECO:0000259" key="5">
    <source>
        <dbReference type="PROSITE" id="PS50075"/>
    </source>
</evidence>
<dbReference type="SMART" id="SM00824">
    <property type="entry name" value="PKS_TE"/>
    <property type="match status" value="1"/>
</dbReference>
<dbReference type="InterPro" id="IPR020802">
    <property type="entry name" value="TesA-like"/>
</dbReference>
<comment type="cofactor">
    <cofactor evidence="1">
        <name>pantetheine 4'-phosphate</name>
        <dbReference type="ChEBI" id="CHEBI:47942"/>
    </cofactor>
</comment>
<dbReference type="Pfam" id="PF00550">
    <property type="entry name" value="PP-binding"/>
    <property type="match status" value="1"/>
</dbReference>
<dbReference type="InterPro" id="IPR045851">
    <property type="entry name" value="AMP-bd_C_sf"/>
</dbReference>
<dbReference type="InterPro" id="IPR025110">
    <property type="entry name" value="AMP-bd_C"/>
</dbReference>